<name>A0ACC1KYW8_9FUNG</name>
<keyword evidence="2" id="KW-1185">Reference proteome</keyword>
<evidence type="ECO:0000313" key="1">
    <source>
        <dbReference type="EMBL" id="KAJ2798070.1"/>
    </source>
</evidence>
<reference evidence="1" key="1">
    <citation type="submission" date="2022-07" db="EMBL/GenBank/DDBJ databases">
        <title>Phylogenomic reconstructions and comparative analyses of Kickxellomycotina fungi.</title>
        <authorList>
            <person name="Reynolds N.K."/>
            <person name="Stajich J.E."/>
            <person name="Barry K."/>
            <person name="Grigoriev I.V."/>
            <person name="Crous P."/>
            <person name="Smith M.E."/>
        </authorList>
    </citation>
    <scope>NUCLEOTIDE SEQUENCE</scope>
    <source>
        <strain evidence="1">CBS 102833</strain>
    </source>
</reference>
<sequence>MDEINEINVTVRTDVHGSVNVRSAGKFADTAADGTVRPSSVPRYVSALSGVSTGPFFHTPKASATAGYLYMRILSIEDVEGKPDYVYFVIRNGIDTLATTSVSEGGNALPQRRHSQPPPQCPGGPRMPAAATAQTGAPQYEDAYTGDGDSVFGFAAAGAGRRNRYPERGTSAAYGDARSHGATQAVSSVFYDPGADVGGAAGGKGLAQSRVTEETRGVAVVHVGEMLNEVFLRGLVDSWDVEN</sequence>
<dbReference type="EMBL" id="JANBUP010003045">
    <property type="protein sequence ID" value="KAJ2798070.1"/>
    <property type="molecule type" value="Genomic_DNA"/>
</dbReference>
<accession>A0ACC1KYW8</accession>
<proteinExistence type="predicted"/>
<protein>
    <submittedName>
        <fullName evidence="1">Uncharacterized protein</fullName>
    </submittedName>
</protein>
<feature type="non-terminal residue" evidence="1">
    <location>
        <position position="243"/>
    </location>
</feature>
<comment type="caution">
    <text evidence="1">The sequence shown here is derived from an EMBL/GenBank/DDBJ whole genome shotgun (WGS) entry which is preliminary data.</text>
</comment>
<evidence type="ECO:0000313" key="2">
    <source>
        <dbReference type="Proteomes" id="UP001140096"/>
    </source>
</evidence>
<organism evidence="1 2">
    <name type="scientific">Coemansia furcata</name>
    <dbReference type="NCBI Taxonomy" id="417177"/>
    <lineage>
        <taxon>Eukaryota</taxon>
        <taxon>Fungi</taxon>
        <taxon>Fungi incertae sedis</taxon>
        <taxon>Zoopagomycota</taxon>
        <taxon>Kickxellomycotina</taxon>
        <taxon>Kickxellomycetes</taxon>
        <taxon>Kickxellales</taxon>
        <taxon>Kickxellaceae</taxon>
        <taxon>Coemansia</taxon>
    </lineage>
</organism>
<dbReference type="Proteomes" id="UP001140096">
    <property type="component" value="Unassembled WGS sequence"/>
</dbReference>
<gene>
    <name evidence="1" type="ORF">H4S07_005785</name>
</gene>